<proteinExistence type="predicted"/>
<dbReference type="RefSeq" id="WP_126675282.1">
    <property type="nucleotide sequence ID" value="NZ_RYZR01000008.1"/>
</dbReference>
<dbReference type="EMBL" id="RYZR01000008">
    <property type="protein sequence ID" value="RUL61574.1"/>
    <property type="molecule type" value="Genomic_DNA"/>
</dbReference>
<dbReference type="AlphaFoldDB" id="A0A432LPQ1"/>
<dbReference type="OrthoDB" id="8200265at2"/>
<comment type="caution">
    <text evidence="1">The sequence shown here is derived from an EMBL/GenBank/DDBJ whole genome shotgun (WGS) entry which is preliminary data.</text>
</comment>
<protein>
    <submittedName>
        <fullName evidence="1">Uncharacterized protein</fullName>
    </submittedName>
</protein>
<reference evidence="1 2" key="1">
    <citation type="submission" date="2018-12" db="EMBL/GenBank/DDBJ databases">
        <title>Dyella dinghuensis sp. nov. DHOA06 and Dyella choica sp. nov. 4M-K27, isolated from forest soil.</title>
        <authorList>
            <person name="Qiu L.-H."/>
            <person name="Gao Z.-H."/>
        </authorList>
    </citation>
    <scope>NUCLEOTIDE SEQUENCE [LARGE SCALE GENOMIC DNA]</scope>
    <source>
        <strain evidence="1 2">DHOA06</strain>
    </source>
</reference>
<organism evidence="1 2">
    <name type="scientific">Dyella dinghuensis</name>
    <dbReference type="NCBI Taxonomy" id="1920169"/>
    <lineage>
        <taxon>Bacteria</taxon>
        <taxon>Pseudomonadati</taxon>
        <taxon>Pseudomonadota</taxon>
        <taxon>Gammaproteobacteria</taxon>
        <taxon>Lysobacterales</taxon>
        <taxon>Rhodanobacteraceae</taxon>
        <taxon>Dyella</taxon>
    </lineage>
</organism>
<accession>A0A432LPQ1</accession>
<evidence type="ECO:0000313" key="1">
    <source>
        <dbReference type="EMBL" id="RUL61574.1"/>
    </source>
</evidence>
<keyword evidence="2" id="KW-1185">Reference proteome</keyword>
<gene>
    <name evidence="1" type="ORF">EKH79_18255</name>
</gene>
<evidence type="ECO:0000313" key="2">
    <source>
        <dbReference type="Proteomes" id="UP000267077"/>
    </source>
</evidence>
<sequence>MSNPIYFPAWQRPHWQPSDEEIILHFYVFGDFKPIRVPSEPYGSDGLPEGMEVNSYHNSVLRDWEGYPLKGALGDLFKNDAPEAFEAATKAPQVLVVRGRFKDSRDTGYLRDTFGVLAGLLDIGGVAIVDPQILSLFTAEEWRHRYLIKDGAPLRNHMLILRDQEEDTRRIWIHTRGMRKFGRPDISVHNVPVEQGDHAGALCQRLAELEALGAHFTDGQPLEVDGIVGGLIAELGGGYDDPHFNNTYVEFYWPGADEV</sequence>
<name>A0A432LPQ1_9GAMM</name>
<dbReference type="Proteomes" id="UP000267077">
    <property type="component" value="Unassembled WGS sequence"/>
</dbReference>